<dbReference type="PATRIC" id="fig|1434108.4.peg.1311"/>
<evidence type="ECO:0000313" key="3">
    <source>
        <dbReference type="EMBL" id="AKB54070.1"/>
    </source>
</evidence>
<feature type="domain" description="PKD" evidence="2">
    <location>
        <begin position="2233"/>
        <end position="2316"/>
    </location>
</feature>
<dbReference type="KEGG" id="mby:MSBRM_1072"/>
<dbReference type="Pfam" id="PF13517">
    <property type="entry name" value="FG-GAP_3"/>
    <property type="match status" value="2"/>
</dbReference>
<evidence type="ECO:0000259" key="2">
    <source>
        <dbReference type="PROSITE" id="PS50093"/>
    </source>
</evidence>
<feature type="domain" description="PKD" evidence="2">
    <location>
        <begin position="1811"/>
        <end position="1890"/>
    </location>
</feature>
<feature type="domain" description="PKD" evidence="2">
    <location>
        <begin position="509"/>
        <end position="592"/>
    </location>
</feature>
<dbReference type="EMBL" id="CP009528">
    <property type="protein sequence ID" value="AKB54070.1"/>
    <property type="molecule type" value="Genomic_DNA"/>
</dbReference>
<dbReference type="InterPro" id="IPR035986">
    <property type="entry name" value="PKD_dom_sf"/>
</dbReference>
<dbReference type="SUPFAM" id="SSF49299">
    <property type="entry name" value="PKD domain"/>
    <property type="match status" value="13"/>
</dbReference>
<dbReference type="PANTHER" id="PTHR36842:SF1">
    <property type="entry name" value="PROTEIN TOLB"/>
    <property type="match status" value="1"/>
</dbReference>
<dbReference type="InterPro" id="IPR028994">
    <property type="entry name" value="Integrin_alpha_N"/>
</dbReference>
<dbReference type="Pfam" id="PF07705">
    <property type="entry name" value="CARDB"/>
    <property type="match status" value="3"/>
</dbReference>
<name>A0A0E3QS31_METBA</name>
<dbReference type="InterPro" id="IPR011635">
    <property type="entry name" value="CARDB"/>
</dbReference>
<evidence type="ECO:0000313" key="4">
    <source>
        <dbReference type="Proteomes" id="UP000033033"/>
    </source>
</evidence>
<feature type="domain" description="PKD" evidence="2">
    <location>
        <begin position="1723"/>
        <end position="1792"/>
    </location>
</feature>
<feature type="domain" description="PKD" evidence="2">
    <location>
        <begin position="972"/>
        <end position="1055"/>
    </location>
</feature>
<reference evidence="3 4" key="1">
    <citation type="submission" date="2014-07" db="EMBL/GenBank/DDBJ databases">
        <title>Methanogenic archaea and the global carbon cycle.</title>
        <authorList>
            <person name="Henriksen J.R."/>
            <person name="Luke J."/>
            <person name="Reinhart S."/>
            <person name="Benedict M.N."/>
            <person name="Youngblut N.D."/>
            <person name="Metcalf M.E."/>
            <person name="Whitaker R.J."/>
            <person name="Metcalf W.W."/>
        </authorList>
    </citation>
    <scope>NUCLEOTIDE SEQUENCE [LARGE SCALE GENOMIC DNA]</scope>
    <source>
        <strain evidence="3 4">MS</strain>
    </source>
</reference>
<gene>
    <name evidence="3" type="ORF">MSBRM_1072</name>
</gene>
<feature type="domain" description="PKD" evidence="2">
    <location>
        <begin position="341"/>
        <end position="421"/>
    </location>
</feature>
<dbReference type="Pfam" id="PF11824">
    <property type="entry name" value="DUF3344"/>
    <property type="match status" value="2"/>
</dbReference>
<dbReference type="FunFam" id="2.60.40.10:FF:002287">
    <property type="entry name" value="Cell surface protein"/>
    <property type="match status" value="2"/>
</dbReference>
<dbReference type="InterPro" id="IPR021779">
    <property type="entry name" value="DUF3344"/>
</dbReference>
<keyword evidence="1" id="KW-0732">Signal</keyword>
<feature type="domain" description="PKD" evidence="2">
    <location>
        <begin position="1235"/>
        <end position="1320"/>
    </location>
</feature>
<sequence length="2324" mass="248890">MYVSSTANWYSKYTTNNFNVPNGTVAFARYYVGIWGSSDDLTYARISTAFNGHAFPTNPSYYSSEMGVTWIPYDVTDYLRPGEINTATINSKLWGDGRQYGTTLVVVLENESKPQMEYWIADGLDWMHDGDYVGYDVPNSITYFNGTVNLSDVQSASLFSTHLTGFNHEDLNGNSLSDPADSTSGEYFNYIRWDNVKNSLVAENQTVNVGRGSDSYCSAVFHALSIIHKNKPDLVPVNLTPSFVTANITNAMTVTLKNQGNKDSSAFNISLFVDDKLVDTQPVASLGSGDNTTVDLNWTPDGSKGAYLLTVVADPENEIVELNETNNMITKLVGIASANSPIAEFSADKTSGDSPLTVNFTDQSTNSPLSWAWDFNNDGTVDSNVQNPTYTYNAAGTYTVKLTVTNAGGSESETKTGYIVVNPLAANFTAIPISGNAPLTVNFTDQSTGTPTAWAWDFENDSTVDSTQQNPTHTYSTPGNYTVSLTVTNVGGNNSTVKTDYITASSVIPVANFSANKIHGISPLSVTFTDQSTNTPTEWLWDFGDGNTSTSQNPTHTYTTVGTYTVKLEATNLAGTSNITKTGYITVSAGVSPVWTRNTSWDIPDIGSRAAPCFVDLDGDGDYDLLIGTGSGITYAYENTGTTSSPAWTKKSEWDVPDDVGNYAKVASADLDSDGDYDLLIGEYTGKIYGYENTGNKSSPMWTRNNSWDSKGGSTRASPCLADLDDDGDFDLLVGFHDGITYGYENIGTKNSPTWTVKSEWNGPATGSSFTGPYATDLDGDGDYDLLIGESDGISHAYENIGTASSPIWEAKSEWNTPDVGDNAEPEVADLDNDGDYDLLIGASNGISYAYENTAVSVVAKPDLILTAFTPESSIAVNALCTIVATVNNTGTENVDTFNATLSVNGTVVDTQSVSGIASGSSALVNFSWTPEAAGDYNLTVTADPENRIAESDETNNAFTVLVTASSASTTLVANFSADVTKGTIPLSVNFTDQSTGSPTSWFWDFGDGTNATEQNVSHKYTSAGNYTVNLTVADAEGRDSKVKTNYITVSESSIPVEPAPIAAFTADVTSGTASLTVNFTDQSTGSPTSWLWDFGDNSTATEQNVSHTYTSAGNYTVNLTVSNADGSDSEVKTEYIVVSESLPGAPVADFAATPTSGDAPLTVNFTDASTGNISSYAWDFDNDGTVDSTEQNPVYTYSTIGNYTVNLTVANVDGNDSEVKTDYIVVSESLPGAPVANFTANRTSGTAPLDVQFTDASTGNISSYAWDFDNDGNVDSTEQNPIHTYTAAWNYTVNLTVTNEAGSNSTVKTDYITVSSAKTNDLTISGIINTVPSSAVFAKEANTVKITDVKNTGTDTLTNISLALYASDVSDGTVPVNTTTISSLAGGAKTTVSLIDPTIRSLEGGTVTYTAVVDPDNLIPENNEANNNASVDKPVKYNGYKGKRYWEGGSDITTKETYDLQGNLLYSTQPSSAYKGVKWTGRTETWTASDLLIPSGSTVEKALLYVPYNWDTNPGGVPKWTATFNGNTLANGTLYTDKSNFGSYANYTYGLYVFDVTDQFDTAGNSLIMAPDSENSNALYPSTLVVVYRNSNETRKQIFINDECDELAYSPTSYGTTLEEATAYAPFTDMSVETEKVRNATLYSFVGSAGPNEGNLLFNGNTVASNAWQGDSSSSNAQVFDVKNYINETGNEAGIQGTTSGGMDALQQILVVEYQEEQKSAPVANFTTNVTTGKAPLDVQFIDASTGNISSYAWDFDNDGTVDSTEQNPVHIYTAAGNYTVNLTVSNADGSDSEVKTEYIIVSEPLSGSPVANFTANMTSGKAPLTVEFTDISTGSPTSWQWDFNNDGTVDSTEQNPIYTYAAAGTYTVNLTVTGPDGNDSEVKTDYIIVSEPLSGSPVANFTANRTSGKAPLDVQFTDASIGNISSYSWDFDNDGNVDSTEQNPIYTYTAAGTYTVNLTVSNADGNDSEVKTGYIKVSSPSSAKPVANFSANPTSGKTPLNVKFTDTSTGSPTSWFWNFGDGSKSYRQDPIHKYSKAGIYTVNLTVKNAKGRNTVTKTNYIKVITKPVANFTSSVTSGKTPLNVKFTDTSTGIPAKWIWDFGDGSKSFHQNPIHKYSKAGIYTVNLTVKNAKGRNTVTKTEYIKVITKPVANFTSSVTSGKAPLKVTFTDTSTGIPDKWIWDFGDGSKSSHQNLTHKYSKAGTYTVNLTVKNAKGRNTVTKTDYIKVVTKPVADFSATPTFGKTPLTVEFTDNSTGVPTAWKWSFGDGTTSREKNPEHQYLQGGSYKVTLTVVNVAGSSTVTKKNYIKVTTNTRPGIYSENK</sequence>
<dbReference type="InterPro" id="IPR022409">
    <property type="entry name" value="PKD/Chitinase_dom"/>
</dbReference>
<evidence type="ECO:0000256" key="1">
    <source>
        <dbReference type="ARBA" id="ARBA00022729"/>
    </source>
</evidence>
<dbReference type="HOGENOM" id="CLU_230742_0_0_2"/>
<accession>A0A0E3QS31</accession>
<feature type="domain" description="PKD" evidence="2">
    <location>
        <begin position="2069"/>
        <end position="2152"/>
    </location>
</feature>
<dbReference type="PROSITE" id="PS50093">
    <property type="entry name" value="PKD"/>
    <property type="match status" value="14"/>
</dbReference>
<feature type="domain" description="PKD" evidence="2">
    <location>
        <begin position="1147"/>
        <end position="1226"/>
    </location>
</feature>
<dbReference type="Pfam" id="PF18911">
    <property type="entry name" value="PKD_4"/>
    <property type="match status" value="14"/>
</dbReference>
<feature type="domain" description="PKD" evidence="2">
    <location>
        <begin position="1899"/>
        <end position="1984"/>
    </location>
</feature>
<feature type="domain" description="PKD" evidence="2">
    <location>
        <begin position="2151"/>
        <end position="2234"/>
    </location>
</feature>
<feature type="domain" description="PKD" evidence="2">
    <location>
        <begin position="1061"/>
        <end position="1138"/>
    </location>
</feature>
<dbReference type="SMART" id="SM00089">
    <property type="entry name" value="PKD"/>
    <property type="match status" value="14"/>
</dbReference>
<dbReference type="FunFam" id="2.60.40.10:FF:000270">
    <property type="entry name" value="Cell surface protein"/>
    <property type="match status" value="14"/>
</dbReference>
<feature type="domain" description="PKD" evidence="2">
    <location>
        <begin position="1987"/>
        <end position="2070"/>
    </location>
</feature>
<organism evidence="3 4">
    <name type="scientific">Methanosarcina barkeri MS</name>
    <dbReference type="NCBI Taxonomy" id="1434108"/>
    <lineage>
        <taxon>Archaea</taxon>
        <taxon>Methanobacteriati</taxon>
        <taxon>Methanobacteriota</taxon>
        <taxon>Stenosarchaea group</taxon>
        <taxon>Methanomicrobia</taxon>
        <taxon>Methanosarcinales</taxon>
        <taxon>Methanosarcinaceae</taxon>
        <taxon>Methanosarcina</taxon>
    </lineage>
</organism>
<feature type="domain" description="PKD" evidence="2">
    <location>
        <begin position="424"/>
        <end position="500"/>
    </location>
</feature>
<dbReference type="InterPro" id="IPR013517">
    <property type="entry name" value="FG-GAP"/>
</dbReference>
<dbReference type="InterPro" id="IPR000601">
    <property type="entry name" value="PKD_dom"/>
</dbReference>
<proteinExistence type="predicted"/>
<protein>
    <submittedName>
        <fullName evidence="3">Cell surface protein</fullName>
    </submittedName>
</protein>
<dbReference type="PANTHER" id="PTHR36842">
    <property type="entry name" value="PROTEIN TOLB HOMOLOG"/>
    <property type="match status" value="1"/>
</dbReference>
<dbReference type="Gene3D" id="2.60.40.10">
    <property type="entry name" value="Immunoglobulins"/>
    <property type="match status" value="17"/>
</dbReference>
<dbReference type="InterPro" id="IPR013783">
    <property type="entry name" value="Ig-like_fold"/>
</dbReference>
<dbReference type="SUPFAM" id="SSF69318">
    <property type="entry name" value="Integrin alpha N-terminal domain"/>
    <property type="match status" value="1"/>
</dbReference>
<keyword evidence="4" id="KW-1185">Reference proteome</keyword>
<dbReference type="CDD" id="cd00146">
    <property type="entry name" value="PKD"/>
    <property type="match status" value="13"/>
</dbReference>
<dbReference type="Proteomes" id="UP000033033">
    <property type="component" value="Chromosome"/>
</dbReference>